<dbReference type="Pfam" id="PF04385">
    <property type="entry name" value="FAINT"/>
    <property type="match status" value="2"/>
</dbReference>
<feature type="region of interest" description="Disordered" evidence="1">
    <location>
        <begin position="126"/>
        <end position="163"/>
    </location>
</feature>
<dbReference type="EMBL" id="ACOU01000002">
    <property type="protein sequence ID" value="EKX74132.1"/>
    <property type="molecule type" value="Genomic_DNA"/>
</dbReference>
<dbReference type="KEGG" id="beq:BEWA_041700"/>
<dbReference type="InterPro" id="IPR007480">
    <property type="entry name" value="DUF529"/>
</dbReference>
<gene>
    <name evidence="3" type="ORF">BEWA_041700</name>
</gene>
<sequence length="297" mass="31680">MRVLTVLWTLCLVRLCSAGFWCCSGGGTTDDDNGPYGGSKENLRSAPSKPVVPQSTGQAGGTTPITLDLAKPDETNIRVGNQSRDDGISYRGFIPNSGHHISSVVDGGSSVWKAEKNERCKFVESHGEVSSEEAPVEVASDTALQEGENVDKPEVPPDEDSVVPQSYEQSGLVLDLSNPDQSKVHIGDRSGNGVNSKKYYPKDGVLVSSVVDGGSSVWTAGTGESSGFVTSYTRGDSSLITIGISKGSDSKLDFKYFEKNADGKWTSMTEKNDFLRKLQEMRKSVSPPNPSSTTTPS</sequence>
<dbReference type="GeneID" id="15807580"/>
<feature type="chain" id="PRO_5003953316" evidence="2">
    <location>
        <begin position="19"/>
        <end position="297"/>
    </location>
</feature>
<keyword evidence="4" id="KW-1185">Reference proteome</keyword>
<feature type="signal peptide" evidence="2">
    <location>
        <begin position="1"/>
        <end position="18"/>
    </location>
</feature>
<evidence type="ECO:0000313" key="3">
    <source>
        <dbReference type="EMBL" id="EKX74132.1"/>
    </source>
</evidence>
<evidence type="ECO:0000256" key="1">
    <source>
        <dbReference type="SAM" id="MobiDB-lite"/>
    </source>
</evidence>
<dbReference type="VEuPathDB" id="PiroplasmaDB:BEWA_041700"/>
<dbReference type="RefSeq" id="XP_004833584.1">
    <property type="nucleotide sequence ID" value="XM_004833527.1"/>
</dbReference>
<evidence type="ECO:0000256" key="2">
    <source>
        <dbReference type="SAM" id="SignalP"/>
    </source>
</evidence>
<dbReference type="Proteomes" id="UP000031512">
    <property type="component" value="Unassembled WGS sequence"/>
</dbReference>
<evidence type="ECO:0000313" key="4">
    <source>
        <dbReference type="Proteomes" id="UP000031512"/>
    </source>
</evidence>
<dbReference type="AlphaFoldDB" id="L1LFB9"/>
<feature type="compositionally biased region" description="Polar residues" evidence="1">
    <location>
        <begin position="53"/>
        <end position="65"/>
    </location>
</feature>
<name>L1LFB9_THEEQ</name>
<dbReference type="OrthoDB" id="360827at2759"/>
<proteinExistence type="predicted"/>
<accession>L1LFB9</accession>
<keyword evidence="2" id="KW-0732">Signal</keyword>
<organism evidence="3 4">
    <name type="scientific">Theileria equi strain WA</name>
    <dbReference type="NCBI Taxonomy" id="1537102"/>
    <lineage>
        <taxon>Eukaryota</taxon>
        <taxon>Sar</taxon>
        <taxon>Alveolata</taxon>
        <taxon>Apicomplexa</taxon>
        <taxon>Aconoidasida</taxon>
        <taxon>Piroplasmida</taxon>
        <taxon>Theileriidae</taxon>
        <taxon>Theileria</taxon>
    </lineage>
</organism>
<reference evidence="3 4" key="1">
    <citation type="journal article" date="2012" name="BMC Genomics">
        <title>Comparative genomic analysis and phylogenetic position of Theileria equi.</title>
        <authorList>
            <person name="Kappmeyer L.S."/>
            <person name="Thiagarajan M."/>
            <person name="Herndon D.R."/>
            <person name="Ramsay J.D."/>
            <person name="Caler E."/>
            <person name="Djikeng A."/>
            <person name="Gillespie J.J."/>
            <person name="Lau A.O."/>
            <person name="Roalson E.H."/>
            <person name="Silva J.C."/>
            <person name="Silva M.G."/>
            <person name="Suarez C.E."/>
            <person name="Ueti M.W."/>
            <person name="Nene V.M."/>
            <person name="Mealey R.H."/>
            <person name="Knowles D.P."/>
            <person name="Brayton K.A."/>
        </authorList>
    </citation>
    <scope>NUCLEOTIDE SEQUENCE [LARGE SCALE GENOMIC DNA]</scope>
    <source>
        <strain evidence="3 4">WA</strain>
    </source>
</reference>
<comment type="caution">
    <text evidence="3">The sequence shown here is derived from an EMBL/GenBank/DDBJ whole genome shotgun (WGS) entry which is preliminary data.</text>
</comment>
<feature type="region of interest" description="Disordered" evidence="1">
    <location>
        <begin position="31"/>
        <end position="68"/>
    </location>
</feature>
<protein>
    <submittedName>
        <fullName evidence="3">Signal peptide containing protein</fullName>
    </submittedName>
</protein>